<organism evidence="1 2">
    <name type="scientific">Collybiopsis luxurians FD-317 M1</name>
    <dbReference type="NCBI Taxonomy" id="944289"/>
    <lineage>
        <taxon>Eukaryota</taxon>
        <taxon>Fungi</taxon>
        <taxon>Dikarya</taxon>
        <taxon>Basidiomycota</taxon>
        <taxon>Agaricomycotina</taxon>
        <taxon>Agaricomycetes</taxon>
        <taxon>Agaricomycetidae</taxon>
        <taxon>Agaricales</taxon>
        <taxon>Marasmiineae</taxon>
        <taxon>Omphalotaceae</taxon>
        <taxon>Collybiopsis</taxon>
        <taxon>Collybiopsis luxurians</taxon>
    </lineage>
</organism>
<dbReference type="HOGENOM" id="CLU_2405318_0_0_1"/>
<proteinExistence type="predicted"/>
<reference evidence="1 2" key="1">
    <citation type="submission" date="2014-04" db="EMBL/GenBank/DDBJ databases">
        <title>Evolutionary Origins and Diversification of the Mycorrhizal Mutualists.</title>
        <authorList>
            <consortium name="DOE Joint Genome Institute"/>
            <consortium name="Mycorrhizal Genomics Consortium"/>
            <person name="Kohler A."/>
            <person name="Kuo A."/>
            <person name="Nagy L.G."/>
            <person name="Floudas D."/>
            <person name="Copeland A."/>
            <person name="Barry K.W."/>
            <person name="Cichocki N."/>
            <person name="Veneault-Fourrey C."/>
            <person name="LaButti K."/>
            <person name="Lindquist E.A."/>
            <person name="Lipzen A."/>
            <person name="Lundell T."/>
            <person name="Morin E."/>
            <person name="Murat C."/>
            <person name="Riley R."/>
            <person name="Ohm R."/>
            <person name="Sun H."/>
            <person name="Tunlid A."/>
            <person name="Henrissat B."/>
            <person name="Grigoriev I.V."/>
            <person name="Hibbett D.S."/>
            <person name="Martin F."/>
        </authorList>
    </citation>
    <scope>NUCLEOTIDE SEQUENCE [LARGE SCALE GENOMIC DNA]</scope>
    <source>
        <strain evidence="1 2">FD-317 M1</strain>
    </source>
</reference>
<dbReference type="OrthoDB" id="3238562at2759"/>
<dbReference type="Proteomes" id="UP000053593">
    <property type="component" value="Unassembled WGS sequence"/>
</dbReference>
<dbReference type="SUPFAM" id="SSF50998">
    <property type="entry name" value="Quinoprotein alcohol dehydrogenase-like"/>
    <property type="match status" value="1"/>
</dbReference>
<dbReference type="Gene3D" id="2.130.10.10">
    <property type="entry name" value="YVTN repeat-like/Quinoprotein amine dehydrogenase"/>
    <property type="match status" value="1"/>
</dbReference>
<keyword evidence="2" id="KW-1185">Reference proteome</keyword>
<dbReference type="EMBL" id="KN834869">
    <property type="protein sequence ID" value="KIK51236.1"/>
    <property type="molecule type" value="Genomic_DNA"/>
</dbReference>
<feature type="non-terminal residue" evidence="1">
    <location>
        <position position="93"/>
    </location>
</feature>
<name>A0A0D0BAB9_9AGAR</name>
<evidence type="ECO:0000313" key="1">
    <source>
        <dbReference type="EMBL" id="KIK51236.1"/>
    </source>
</evidence>
<accession>A0A0D0BAB9</accession>
<protein>
    <submittedName>
        <fullName evidence="1">Unplaced genomic scaffold GYMLUscaffold_121, whole genome shotgun sequence</fullName>
    </submittedName>
</protein>
<dbReference type="InterPro" id="IPR011047">
    <property type="entry name" value="Quinoprotein_ADH-like_sf"/>
</dbReference>
<dbReference type="AlphaFoldDB" id="A0A0D0BAB9"/>
<evidence type="ECO:0000313" key="2">
    <source>
        <dbReference type="Proteomes" id="UP000053593"/>
    </source>
</evidence>
<dbReference type="InterPro" id="IPR015943">
    <property type="entry name" value="WD40/YVTN_repeat-like_dom_sf"/>
</dbReference>
<sequence length="93" mass="9987">VSLDQTCEQFVACTSQGFELFDLDCLTHIWAFSCEPVLISVPKNIQFSDYGTTVVGGTDCGSTLVYDVENGRVIQTLSYHCGGLVQAVAVSST</sequence>
<feature type="non-terminal residue" evidence="1">
    <location>
        <position position="1"/>
    </location>
</feature>
<gene>
    <name evidence="1" type="ORF">GYMLUDRAFT_128165</name>
</gene>